<dbReference type="EMBL" id="PYXZ01000004">
    <property type="protein sequence ID" value="PUA80894.1"/>
    <property type="molecule type" value="Genomic_DNA"/>
</dbReference>
<dbReference type="AlphaFoldDB" id="A0A2R7YX56"/>
<sequence length="118" mass="12963">MLVVDRELLLNAVMMHSDPASQRVADALRRGIRIYEGWQRENPQTLAAELSVNDNDGWDDPKITVFGHAQAVAALRASALPEVLTASLENMPAERWFIYLDPDSGAVLACEGITLQSS</sequence>
<evidence type="ECO:0000313" key="1">
    <source>
        <dbReference type="EMBL" id="PUA80894.1"/>
    </source>
</evidence>
<accession>A0A2R7YX56</accession>
<reference evidence="1 2" key="1">
    <citation type="submission" date="2018-03" db="EMBL/GenBank/DDBJ databases">
        <authorList>
            <person name="Keele B.F."/>
        </authorList>
    </citation>
    <scope>NUCLEOTIDE SEQUENCE [LARGE SCALE GENOMIC DNA]</scope>
    <source>
        <strain evidence="1 2">IB-3</strain>
    </source>
</reference>
<comment type="caution">
    <text evidence="1">The sequence shown here is derived from an EMBL/GenBank/DDBJ whole genome shotgun (WGS) entry which is preliminary data.</text>
</comment>
<organism evidence="1 2">
    <name type="scientific">Nocardioides currus</name>
    <dbReference type="NCBI Taxonomy" id="2133958"/>
    <lineage>
        <taxon>Bacteria</taxon>
        <taxon>Bacillati</taxon>
        <taxon>Actinomycetota</taxon>
        <taxon>Actinomycetes</taxon>
        <taxon>Propionibacteriales</taxon>
        <taxon>Nocardioidaceae</taxon>
        <taxon>Nocardioides</taxon>
    </lineage>
</organism>
<name>A0A2R7YX56_9ACTN</name>
<dbReference type="Proteomes" id="UP000244867">
    <property type="component" value="Unassembled WGS sequence"/>
</dbReference>
<evidence type="ECO:0000313" key="2">
    <source>
        <dbReference type="Proteomes" id="UP000244867"/>
    </source>
</evidence>
<protein>
    <submittedName>
        <fullName evidence="1">Uncharacterized protein</fullName>
    </submittedName>
</protein>
<proteinExistence type="predicted"/>
<gene>
    <name evidence="1" type="ORF">C7S10_10840</name>
</gene>
<keyword evidence="2" id="KW-1185">Reference proteome</keyword>